<dbReference type="AlphaFoldDB" id="A0A1L7U861"/>
<evidence type="ECO:0000313" key="2">
    <source>
        <dbReference type="Proteomes" id="UP000184255"/>
    </source>
</evidence>
<accession>A0A1L7U861</accession>
<evidence type="ECO:0000313" key="1">
    <source>
        <dbReference type="EMBL" id="CVL06904.1"/>
    </source>
</evidence>
<dbReference type="EMBL" id="FCQH01000018">
    <property type="protein sequence ID" value="CVL06904.1"/>
    <property type="molecule type" value="Genomic_DNA"/>
</dbReference>
<name>A0A1L7U861_FUSMA</name>
<proteinExistence type="predicted"/>
<keyword evidence="2" id="KW-1185">Reference proteome</keyword>
<protein>
    <recommendedName>
        <fullName evidence="3">F-box domain-containing protein</fullName>
    </recommendedName>
</protein>
<dbReference type="GeneID" id="65091247"/>
<dbReference type="VEuPathDB" id="FungiDB:FMAN_11997"/>
<dbReference type="Proteomes" id="UP000184255">
    <property type="component" value="Unassembled WGS sequence"/>
</dbReference>
<dbReference type="RefSeq" id="XP_041690185.1">
    <property type="nucleotide sequence ID" value="XM_041824735.1"/>
</dbReference>
<gene>
    <name evidence="1" type="ORF">FMAN_11997</name>
</gene>
<comment type="caution">
    <text evidence="1">The sequence shown here is derived from an EMBL/GenBank/DDBJ whole genome shotgun (WGS) entry which is preliminary data.</text>
</comment>
<organism evidence="1 2">
    <name type="scientific">Fusarium mangiferae</name>
    <name type="common">Mango malformation disease fungus</name>
    <dbReference type="NCBI Taxonomy" id="192010"/>
    <lineage>
        <taxon>Eukaryota</taxon>
        <taxon>Fungi</taxon>
        <taxon>Dikarya</taxon>
        <taxon>Ascomycota</taxon>
        <taxon>Pezizomycotina</taxon>
        <taxon>Sordariomycetes</taxon>
        <taxon>Hypocreomycetidae</taxon>
        <taxon>Hypocreales</taxon>
        <taxon>Nectriaceae</taxon>
        <taxon>Fusarium</taxon>
        <taxon>Fusarium fujikuroi species complex</taxon>
    </lineage>
</organism>
<reference evidence="2" key="1">
    <citation type="journal article" date="2016" name="Genome Biol. Evol.">
        <title>Comparative 'omics' of the Fusarium fujikuroi species complex highlights differences in genetic potential and metabolite synthesis.</title>
        <authorList>
            <person name="Niehaus E.-M."/>
            <person name="Muensterkoetter M."/>
            <person name="Proctor R.H."/>
            <person name="Brown D.W."/>
            <person name="Sharon A."/>
            <person name="Idan Y."/>
            <person name="Oren-Young L."/>
            <person name="Sieber C.M."/>
            <person name="Novak O."/>
            <person name="Pencik A."/>
            <person name="Tarkowska D."/>
            <person name="Hromadova K."/>
            <person name="Freeman S."/>
            <person name="Maymon M."/>
            <person name="Elazar M."/>
            <person name="Youssef S.A."/>
            <person name="El-Shabrawy E.S.M."/>
            <person name="Shalaby A.B.A."/>
            <person name="Houterman P."/>
            <person name="Brock N.L."/>
            <person name="Burkhardt I."/>
            <person name="Tsavkelova E.A."/>
            <person name="Dickschat J.S."/>
            <person name="Galuszka P."/>
            <person name="Gueldener U."/>
            <person name="Tudzynski B."/>
        </authorList>
    </citation>
    <scope>NUCLEOTIDE SEQUENCE [LARGE SCALE GENOMIC DNA]</scope>
    <source>
        <strain evidence="2">MRC7560</strain>
    </source>
</reference>
<evidence type="ECO:0008006" key="3">
    <source>
        <dbReference type="Google" id="ProtNLM"/>
    </source>
</evidence>
<sequence>MDLFSPLLGRQLRFYTRFLAPCTTIEPGHIGNIGLNHLPDEILMCIIHDIYGGTDKSSLFAFFSLRQVSQRFRRLTQDDAFDSHLFSDKDCCEQCVSFSGVWAGRSATLTNIDLPLTREKHCFGYKAKKRGVWLKGLGDLVRKGKTCSTCQEGFDARKRTGASLKCKFAPRHHLDWGFCMSCLVFHPRVCFSAGKFECLAKTGYIRLCEHKVIDWYSVQQFVNGPNSSPNKSQKFEITRCEDPSHYSSCSNGLGGPKAEMITYATGGGLLLFTFTGNSDPDLAPDQGICDISYGMNYETGTMTLPMRVIEEAIRSVREKSGKHFAPERISGVLPELSGLNLEDVNTDSPSEDHPVKVIHPKGAKPQISRSSLLHDHPTQDSVRITAEPCTHPGSMANHSCITVRYQRSIRVGWPQISGQLQDENLPSHDWFHAISRESYTYRGSSGVAETCHDKGCRNYYAISSSRLHSAASEVELSRQITPGIMTAADMRLGSMFR</sequence>